<sequence>DLEFVSDYAWGPAVLTFIYKGLSPTTAPGTKVVTGYMILLQVTNDYFASI</sequence>
<protein>
    <recommendedName>
        <fullName evidence="3">Aminotransferase-like plant mobile domain-containing protein</fullName>
    </recommendedName>
</protein>
<dbReference type="Proteomes" id="UP000265520">
    <property type="component" value="Unassembled WGS sequence"/>
</dbReference>
<accession>A0A392RJ72</accession>
<dbReference type="AlphaFoldDB" id="A0A392RJ72"/>
<comment type="caution">
    <text evidence="1">The sequence shown here is derived from an EMBL/GenBank/DDBJ whole genome shotgun (WGS) entry which is preliminary data.</text>
</comment>
<name>A0A392RJ72_9FABA</name>
<evidence type="ECO:0008006" key="3">
    <source>
        <dbReference type="Google" id="ProtNLM"/>
    </source>
</evidence>
<keyword evidence="2" id="KW-1185">Reference proteome</keyword>
<organism evidence="1 2">
    <name type="scientific">Trifolium medium</name>
    <dbReference type="NCBI Taxonomy" id="97028"/>
    <lineage>
        <taxon>Eukaryota</taxon>
        <taxon>Viridiplantae</taxon>
        <taxon>Streptophyta</taxon>
        <taxon>Embryophyta</taxon>
        <taxon>Tracheophyta</taxon>
        <taxon>Spermatophyta</taxon>
        <taxon>Magnoliopsida</taxon>
        <taxon>eudicotyledons</taxon>
        <taxon>Gunneridae</taxon>
        <taxon>Pentapetalae</taxon>
        <taxon>rosids</taxon>
        <taxon>fabids</taxon>
        <taxon>Fabales</taxon>
        <taxon>Fabaceae</taxon>
        <taxon>Papilionoideae</taxon>
        <taxon>50 kb inversion clade</taxon>
        <taxon>NPAAA clade</taxon>
        <taxon>Hologalegina</taxon>
        <taxon>IRL clade</taxon>
        <taxon>Trifolieae</taxon>
        <taxon>Trifolium</taxon>
    </lineage>
</organism>
<dbReference type="EMBL" id="LXQA010225564">
    <property type="protein sequence ID" value="MCI35655.1"/>
    <property type="molecule type" value="Genomic_DNA"/>
</dbReference>
<evidence type="ECO:0000313" key="1">
    <source>
        <dbReference type="EMBL" id="MCI35655.1"/>
    </source>
</evidence>
<reference evidence="1 2" key="1">
    <citation type="journal article" date="2018" name="Front. Plant Sci.">
        <title>Red Clover (Trifolium pratense) and Zigzag Clover (T. medium) - A Picture of Genomic Similarities and Differences.</title>
        <authorList>
            <person name="Dluhosova J."/>
            <person name="Istvanek J."/>
            <person name="Nedelnik J."/>
            <person name="Repkova J."/>
        </authorList>
    </citation>
    <scope>NUCLEOTIDE SEQUENCE [LARGE SCALE GENOMIC DNA]</scope>
    <source>
        <strain evidence="2">cv. 10/8</strain>
        <tissue evidence="1">Leaf</tissue>
    </source>
</reference>
<proteinExistence type="predicted"/>
<evidence type="ECO:0000313" key="2">
    <source>
        <dbReference type="Proteomes" id="UP000265520"/>
    </source>
</evidence>
<feature type="non-terminal residue" evidence="1">
    <location>
        <position position="1"/>
    </location>
</feature>